<feature type="signal peptide" evidence="2">
    <location>
        <begin position="1"/>
        <end position="21"/>
    </location>
</feature>
<dbReference type="EMBL" id="JAFJZO010000034">
    <property type="protein sequence ID" value="KAG5493851.1"/>
    <property type="molecule type" value="Genomic_DNA"/>
</dbReference>
<protein>
    <submittedName>
        <fullName evidence="3">Uncharacterized protein</fullName>
    </submittedName>
</protein>
<feature type="region of interest" description="Disordered" evidence="1">
    <location>
        <begin position="542"/>
        <end position="609"/>
    </location>
</feature>
<evidence type="ECO:0000256" key="1">
    <source>
        <dbReference type="SAM" id="MobiDB-lite"/>
    </source>
</evidence>
<proteinExistence type="predicted"/>
<sequence>MQRWSRRALCCFAHPSAGVAAAGLCRYGARCRHVPHRCSSACAAGRVTFYSMQTAARDVIRCPSMLGAAAAATDAFHSSRLLRIPIMPPVVRLRDVMSSSRLSSTTSCRTKEDVGVSGHGDIMDGVPPGLARELSLLSSDDLFQRIHRFSRSNFVSAQRPLLCAHLMEFSKPQRLATASVKTVQDHLQVAHAADMHEVCIELYHAAREHMPAAALVLRSSGAAPMRVSVTALGPRDVNGHVSTTTATANGTNLATDSAVLVSSFVVDSAYATQHTPELTRIASYCVTQLLAPLHSQAHETLTRDVGPYNAKVLQSLAVRTPREVATELSLVRCFWRALCLAEYYKCAEATDAQPVQGSKEQALADALTILEACRQVASVRRDAALAISATTVTGAPSPYESAPYLRTPPVLSERQSPELLAEALHFVRYASLGDDGEFALYQFCKEEGILWSPQPLSGNARLEVSDASSSLSSATTASGASTLVFHEDEVQVFYAALIDTCVAGQLVPEALLYFTEARRLLRLPPLADDDDIGAETLLLRGAESGGEPPINSPTASAAAETVSRACDAASPAPPVPSPPSPVSSSTNSHLTRSGPFPPQSHSSTVPAGLHNGHIGVMPTTNAFSLTEFLLHRLLSMLQAAKDNHHVVRLARALLSAGAVSQIRPHIWTLFLISAGAVRAADVVLAVYGYALEQLARPAGSDGSSGSGYTTAERCAMEYLLQTSLNALSKCQLSRYEQDYLQPAREAQLLQCTDEFYYSCLLQEAHNSMCPAQRAAEVLARMEEAKVPLTTPIVSRLLKLYLRVEAPEFITVYRHAVDDLRLPPRPVWADQLLLWADRRRYLLSADDREYVVQQLLRSRRVATVADLQPLLGGLRTHFALLYYDHTHAARKQFLSDGSVPEVPPTVTDSRAHFLMTQPISVQRGVMASSGSSWVFTGVCGEEMGDEETEKHGVLPRMLGDASRRTLYASIAELSEMPLLFPALDSTASAGDSERLHDGALRVYLADVLGGLQRSSNRVI</sequence>
<evidence type="ECO:0000256" key="2">
    <source>
        <dbReference type="SAM" id="SignalP"/>
    </source>
</evidence>
<gene>
    <name evidence="3" type="ORF">JKF63_01683</name>
</gene>
<name>A0A836L0B4_9TRYP</name>
<dbReference type="AlphaFoldDB" id="A0A836L0B4"/>
<comment type="caution">
    <text evidence="3">The sequence shown here is derived from an EMBL/GenBank/DDBJ whole genome shotgun (WGS) entry which is preliminary data.</text>
</comment>
<evidence type="ECO:0000313" key="3">
    <source>
        <dbReference type="EMBL" id="KAG5493851.1"/>
    </source>
</evidence>
<accession>A0A836L0B4</accession>
<keyword evidence="4" id="KW-1185">Reference proteome</keyword>
<dbReference type="GeneID" id="94287806"/>
<keyword evidence="2" id="KW-0732">Signal</keyword>
<dbReference type="RefSeq" id="XP_067753886.1">
    <property type="nucleotide sequence ID" value="XM_067897729.1"/>
</dbReference>
<reference evidence="3 4" key="1">
    <citation type="submission" date="2021-02" db="EMBL/GenBank/DDBJ databases">
        <title>Porcisia hertigi Genome sequencing and assembly.</title>
        <authorList>
            <person name="Almutairi H."/>
            <person name="Gatherer D."/>
        </authorList>
    </citation>
    <scope>NUCLEOTIDE SEQUENCE [LARGE SCALE GENOMIC DNA]</scope>
    <source>
        <strain evidence="3 4">C119</strain>
    </source>
</reference>
<evidence type="ECO:0000313" key="4">
    <source>
        <dbReference type="Proteomes" id="UP000674318"/>
    </source>
</evidence>
<organism evidence="3 4">
    <name type="scientific">Porcisia hertigi</name>
    <dbReference type="NCBI Taxonomy" id="2761500"/>
    <lineage>
        <taxon>Eukaryota</taxon>
        <taxon>Discoba</taxon>
        <taxon>Euglenozoa</taxon>
        <taxon>Kinetoplastea</taxon>
        <taxon>Metakinetoplastina</taxon>
        <taxon>Trypanosomatida</taxon>
        <taxon>Trypanosomatidae</taxon>
        <taxon>Leishmaniinae</taxon>
        <taxon>Porcisia</taxon>
    </lineage>
</organism>
<feature type="compositionally biased region" description="Pro residues" evidence="1">
    <location>
        <begin position="571"/>
        <end position="581"/>
    </location>
</feature>
<dbReference type="Proteomes" id="UP000674318">
    <property type="component" value="Unassembled WGS sequence"/>
</dbReference>
<dbReference type="KEGG" id="phet:94287806"/>
<dbReference type="OrthoDB" id="243988at2759"/>
<feature type="chain" id="PRO_5032799994" evidence="2">
    <location>
        <begin position="22"/>
        <end position="1018"/>
    </location>
</feature>